<organism evidence="3">
    <name type="scientific">marine sediment metagenome</name>
    <dbReference type="NCBI Taxonomy" id="412755"/>
    <lineage>
        <taxon>unclassified sequences</taxon>
        <taxon>metagenomes</taxon>
        <taxon>ecological metagenomes</taxon>
    </lineage>
</organism>
<dbReference type="Pfam" id="PF13240">
    <property type="entry name" value="Zn_Ribbon_1"/>
    <property type="match status" value="1"/>
</dbReference>
<feature type="non-terminal residue" evidence="3">
    <location>
        <position position="62"/>
    </location>
</feature>
<evidence type="ECO:0000313" key="3">
    <source>
        <dbReference type="EMBL" id="GAH58994.1"/>
    </source>
</evidence>
<keyword evidence="1" id="KW-0812">Transmembrane</keyword>
<gene>
    <name evidence="3" type="ORF">S03H2_34861</name>
</gene>
<keyword evidence="1" id="KW-1133">Transmembrane helix</keyword>
<feature type="transmembrane region" description="Helical" evidence="1">
    <location>
        <begin position="34"/>
        <end position="59"/>
    </location>
</feature>
<sequence length="62" mass="7093">MFCKNCGNKNEENWKICPNCGSKANEFIMDQQDWINLSLILFYIGAGCLFISILFIIGFEHG</sequence>
<keyword evidence="1" id="KW-0472">Membrane</keyword>
<accession>X1HYV1</accession>
<dbReference type="EMBL" id="BARU01021295">
    <property type="protein sequence ID" value="GAH58994.1"/>
    <property type="molecule type" value="Genomic_DNA"/>
</dbReference>
<evidence type="ECO:0000256" key="1">
    <source>
        <dbReference type="SAM" id="Phobius"/>
    </source>
</evidence>
<evidence type="ECO:0000259" key="2">
    <source>
        <dbReference type="Pfam" id="PF13240"/>
    </source>
</evidence>
<protein>
    <recommendedName>
        <fullName evidence="2">Zinc-ribbon domain-containing protein</fullName>
    </recommendedName>
</protein>
<name>X1HYV1_9ZZZZ</name>
<dbReference type="InterPro" id="IPR026870">
    <property type="entry name" value="Zinc_ribbon_dom"/>
</dbReference>
<reference evidence="3" key="1">
    <citation type="journal article" date="2014" name="Front. Microbiol.">
        <title>High frequency of phylogenetically diverse reductive dehalogenase-homologous genes in deep subseafloor sedimentary metagenomes.</title>
        <authorList>
            <person name="Kawai M."/>
            <person name="Futagami T."/>
            <person name="Toyoda A."/>
            <person name="Takaki Y."/>
            <person name="Nishi S."/>
            <person name="Hori S."/>
            <person name="Arai W."/>
            <person name="Tsubouchi T."/>
            <person name="Morono Y."/>
            <person name="Uchiyama I."/>
            <person name="Ito T."/>
            <person name="Fujiyama A."/>
            <person name="Inagaki F."/>
            <person name="Takami H."/>
        </authorList>
    </citation>
    <scope>NUCLEOTIDE SEQUENCE</scope>
    <source>
        <strain evidence="3">Expedition CK06-06</strain>
    </source>
</reference>
<proteinExistence type="predicted"/>
<dbReference type="AlphaFoldDB" id="X1HYV1"/>
<feature type="domain" description="Zinc-ribbon" evidence="2">
    <location>
        <begin position="2"/>
        <end position="23"/>
    </location>
</feature>
<comment type="caution">
    <text evidence="3">The sequence shown here is derived from an EMBL/GenBank/DDBJ whole genome shotgun (WGS) entry which is preliminary data.</text>
</comment>